<dbReference type="RefSeq" id="WP_171634949.1">
    <property type="nucleotide sequence ID" value="NZ_WHNY01000075.1"/>
</dbReference>
<dbReference type="InterPro" id="IPR039424">
    <property type="entry name" value="SBP_5"/>
</dbReference>
<dbReference type="Gene3D" id="3.90.76.10">
    <property type="entry name" value="Dipeptide-binding Protein, Domain 1"/>
    <property type="match status" value="1"/>
</dbReference>
<evidence type="ECO:0000313" key="4">
    <source>
        <dbReference type="EMBL" id="NOU67901.1"/>
    </source>
</evidence>
<dbReference type="PANTHER" id="PTHR30290:SF64">
    <property type="entry name" value="ABC TRANSPORTER PERIPLASMIC BINDING PROTEIN"/>
    <property type="match status" value="1"/>
</dbReference>
<protein>
    <submittedName>
        <fullName evidence="4">ABC transporter substrate-binding protein</fullName>
    </submittedName>
</protein>
<sequence>MRIKMMKPIVLMMLGLTLIVTGCSVGDKTSSTKSTDSQAKTAEVTASAAPATTVPTLDMLKISGGNSGYPSPFAFSSSGPFGYLRNSFIFDTLTWKDDKGVIPWLAKSWDVSNNGLTYTFKLEENVKWHDGKPFTADDVVFSFNYYKTYPYNWNGDISQIKSVEKVNDLTVAFQLNNVYAPFLSDLVGIVPIIPKHVWENVTKPVEFRDSAALVGTGPYKLKKYDSATGQYLYEANENFFKGQVLAKEIAYITAANKLLALQNGEIDQAYTTSYADVQSAEKAGFKTIKSEPTGSVVRISFNMDHPKLGDKRLRQAIAYALNREEISAKVTGGTPMVGNAGVVPTDSPWYNKNVKQYGYDTAQAEKILDELGYKKNASGVREDLKLNLMTSSAMPDATMMKEMLKKVGIELNLVQLDSAAFAVALGENKYDIALTGHIGASGDPDYLRLWFSGKAANTYSSRGKSLKLDEFHKLADQQMKEVNDAKRHEIVNQMQDILAEELPTLVLYHRPFYEIHKAATFDRWKNTYGGIADGMPLWENKVFLVNVKK</sequence>
<keyword evidence="1 2" id="KW-0732">Signal</keyword>
<feature type="signal peptide" evidence="2">
    <location>
        <begin position="1"/>
        <end position="22"/>
    </location>
</feature>
<gene>
    <name evidence="4" type="ORF">GC096_28140</name>
</gene>
<dbReference type="EMBL" id="WHNY01000075">
    <property type="protein sequence ID" value="NOU67901.1"/>
    <property type="molecule type" value="Genomic_DNA"/>
</dbReference>
<organism evidence="4 5">
    <name type="scientific">Paenibacillus plantarum</name>
    <dbReference type="NCBI Taxonomy" id="2654975"/>
    <lineage>
        <taxon>Bacteria</taxon>
        <taxon>Bacillati</taxon>
        <taxon>Bacillota</taxon>
        <taxon>Bacilli</taxon>
        <taxon>Bacillales</taxon>
        <taxon>Paenibacillaceae</taxon>
        <taxon>Paenibacillus</taxon>
    </lineage>
</organism>
<evidence type="ECO:0000313" key="5">
    <source>
        <dbReference type="Proteomes" id="UP000653578"/>
    </source>
</evidence>
<evidence type="ECO:0000259" key="3">
    <source>
        <dbReference type="Pfam" id="PF00496"/>
    </source>
</evidence>
<name>A0ABX1XHI8_9BACL</name>
<keyword evidence="5" id="KW-1185">Reference proteome</keyword>
<comment type="caution">
    <text evidence="4">The sequence shown here is derived from an EMBL/GenBank/DDBJ whole genome shotgun (WGS) entry which is preliminary data.</text>
</comment>
<dbReference type="Gene3D" id="3.10.105.10">
    <property type="entry name" value="Dipeptide-binding Protein, Domain 3"/>
    <property type="match status" value="1"/>
</dbReference>
<evidence type="ECO:0000256" key="2">
    <source>
        <dbReference type="SAM" id="SignalP"/>
    </source>
</evidence>
<dbReference type="PROSITE" id="PS51257">
    <property type="entry name" value="PROKAR_LIPOPROTEIN"/>
    <property type="match status" value="1"/>
</dbReference>
<dbReference type="Proteomes" id="UP000653578">
    <property type="component" value="Unassembled WGS sequence"/>
</dbReference>
<dbReference type="Pfam" id="PF00496">
    <property type="entry name" value="SBP_bac_5"/>
    <property type="match status" value="1"/>
</dbReference>
<proteinExistence type="predicted"/>
<accession>A0ABX1XHI8</accession>
<dbReference type="SUPFAM" id="SSF53850">
    <property type="entry name" value="Periplasmic binding protein-like II"/>
    <property type="match status" value="1"/>
</dbReference>
<dbReference type="PANTHER" id="PTHR30290">
    <property type="entry name" value="PERIPLASMIC BINDING COMPONENT OF ABC TRANSPORTER"/>
    <property type="match status" value="1"/>
</dbReference>
<dbReference type="InterPro" id="IPR000914">
    <property type="entry name" value="SBP_5_dom"/>
</dbReference>
<dbReference type="Gene3D" id="3.40.190.10">
    <property type="entry name" value="Periplasmic binding protein-like II"/>
    <property type="match status" value="1"/>
</dbReference>
<reference evidence="4 5" key="1">
    <citation type="submission" date="2019-10" db="EMBL/GenBank/DDBJ databases">
        <title>Description of Paenibacillus humi sp. nov.</title>
        <authorList>
            <person name="Carlier A."/>
            <person name="Qi S."/>
        </authorList>
    </citation>
    <scope>NUCLEOTIDE SEQUENCE [LARGE SCALE GENOMIC DNA]</scope>
    <source>
        <strain evidence="4 5">LMG 31461</strain>
    </source>
</reference>
<feature type="chain" id="PRO_5045854213" evidence="2">
    <location>
        <begin position="23"/>
        <end position="549"/>
    </location>
</feature>
<feature type="domain" description="Solute-binding protein family 5" evidence="3">
    <location>
        <begin position="101"/>
        <end position="456"/>
    </location>
</feature>
<evidence type="ECO:0000256" key="1">
    <source>
        <dbReference type="ARBA" id="ARBA00022729"/>
    </source>
</evidence>